<keyword evidence="8" id="KW-0436">Ligase</keyword>
<organism evidence="8 9">
    <name type="scientific">Kineococcus endophyticus</name>
    <dbReference type="NCBI Taxonomy" id="1181883"/>
    <lineage>
        <taxon>Bacteria</taxon>
        <taxon>Bacillati</taxon>
        <taxon>Actinomycetota</taxon>
        <taxon>Actinomycetes</taxon>
        <taxon>Kineosporiales</taxon>
        <taxon>Kineosporiaceae</taxon>
        <taxon>Kineococcus</taxon>
    </lineage>
</organism>
<proteinExistence type="predicted"/>
<gene>
    <name evidence="8" type="ORF">AB1207_14200</name>
</gene>
<evidence type="ECO:0000313" key="9">
    <source>
        <dbReference type="Proteomes" id="UP001555826"/>
    </source>
</evidence>
<evidence type="ECO:0000256" key="2">
    <source>
        <dbReference type="ARBA" id="ARBA00022692"/>
    </source>
</evidence>
<evidence type="ECO:0000256" key="6">
    <source>
        <dbReference type="SAM" id="Phobius"/>
    </source>
</evidence>
<feature type="transmembrane region" description="Helical" evidence="6">
    <location>
        <begin position="355"/>
        <end position="376"/>
    </location>
</feature>
<dbReference type="InterPro" id="IPR007016">
    <property type="entry name" value="O-antigen_ligase-rel_domated"/>
</dbReference>
<feature type="transmembrane region" description="Helical" evidence="6">
    <location>
        <begin position="262"/>
        <end position="280"/>
    </location>
</feature>
<evidence type="ECO:0000256" key="4">
    <source>
        <dbReference type="ARBA" id="ARBA00023136"/>
    </source>
</evidence>
<evidence type="ECO:0000256" key="3">
    <source>
        <dbReference type="ARBA" id="ARBA00022989"/>
    </source>
</evidence>
<keyword evidence="4 6" id="KW-0472">Membrane</keyword>
<keyword evidence="2 6" id="KW-0812">Transmembrane</keyword>
<feature type="transmembrane region" description="Helical" evidence="6">
    <location>
        <begin position="26"/>
        <end position="44"/>
    </location>
</feature>
<comment type="caution">
    <text evidence="8">The sequence shown here is derived from an EMBL/GenBank/DDBJ whole genome shotgun (WGS) entry which is preliminary data.</text>
</comment>
<dbReference type="Proteomes" id="UP001555826">
    <property type="component" value="Unassembled WGS sequence"/>
</dbReference>
<feature type="transmembrane region" description="Helical" evidence="6">
    <location>
        <begin position="143"/>
        <end position="166"/>
    </location>
</feature>
<feature type="transmembrane region" description="Helical" evidence="6">
    <location>
        <begin position="56"/>
        <end position="72"/>
    </location>
</feature>
<name>A0ABV3P8F6_9ACTN</name>
<sequence length="446" mass="47929">MATPAVSSRPTTDGTGGNSSWRSTPAYVWCFLATIVFNIFSAHWDRLGVPLGLDRISFFGGVLLLALDPWAWKRRSLVLRPVHGAMFGLLALATISAAGHGTLLNSYGLFALLDRLFVPFVMFCLAPIVFAKAEHRALLLKTLVLLGLYLGVTAILETLKLWALVFPSYIGDPSVGIQFGRARGPFAASEAMGMACAACFFAASLAVSRFRGAWRWLSALVVALSAGGVLMSLTRSVWVGLVLGSVLAMVITPALRRYIPVALVGGAAAVAIALAVVPGLQESVTERAGTSRSVYDRYNTNGAALRIVEQEPLTGVGWVKFLDVSSDWVRQADTYGITNVKIEVHNVFLSRAAELGLPGAALFVACILLGPARVLLPQRYREKELVGWRAVSLGMTAVWGVTLMLSPVPYPLPNTLTWLLAGIALIPYVSSSREDDRSTDVVALQR</sequence>
<accession>A0ABV3P8F6</accession>
<dbReference type="RefSeq" id="WP_367639035.1">
    <property type="nucleotide sequence ID" value="NZ_JBFNQN010000009.1"/>
</dbReference>
<feature type="transmembrane region" description="Helical" evidence="6">
    <location>
        <begin position="186"/>
        <end position="207"/>
    </location>
</feature>
<dbReference type="PANTHER" id="PTHR37422">
    <property type="entry name" value="TEICHURONIC ACID BIOSYNTHESIS PROTEIN TUAE"/>
    <property type="match status" value="1"/>
</dbReference>
<dbReference type="InterPro" id="IPR051533">
    <property type="entry name" value="WaaL-like"/>
</dbReference>
<dbReference type="PANTHER" id="PTHR37422:SF23">
    <property type="entry name" value="TEICHURONIC ACID BIOSYNTHESIS PROTEIN TUAE"/>
    <property type="match status" value="1"/>
</dbReference>
<evidence type="ECO:0000256" key="5">
    <source>
        <dbReference type="SAM" id="MobiDB-lite"/>
    </source>
</evidence>
<feature type="region of interest" description="Disordered" evidence="5">
    <location>
        <begin position="1"/>
        <end position="20"/>
    </location>
</feature>
<feature type="transmembrane region" description="Helical" evidence="6">
    <location>
        <begin position="109"/>
        <end position="131"/>
    </location>
</feature>
<keyword evidence="3 6" id="KW-1133">Transmembrane helix</keyword>
<keyword evidence="9" id="KW-1185">Reference proteome</keyword>
<feature type="transmembrane region" description="Helical" evidence="6">
    <location>
        <begin position="214"/>
        <end position="231"/>
    </location>
</feature>
<feature type="transmembrane region" description="Helical" evidence="6">
    <location>
        <begin position="388"/>
        <end position="406"/>
    </location>
</feature>
<feature type="transmembrane region" description="Helical" evidence="6">
    <location>
        <begin position="237"/>
        <end position="255"/>
    </location>
</feature>
<dbReference type="EMBL" id="JBFNQN010000009">
    <property type="protein sequence ID" value="MEW9265906.1"/>
    <property type="molecule type" value="Genomic_DNA"/>
</dbReference>
<feature type="domain" description="O-antigen ligase-related" evidence="7">
    <location>
        <begin position="220"/>
        <end position="364"/>
    </location>
</feature>
<dbReference type="GO" id="GO:0016874">
    <property type="term" value="F:ligase activity"/>
    <property type="evidence" value="ECO:0007669"/>
    <property type="project" value="UniProtKB-KW"/>
</dbReference>
<evidence type="ECO:0000259" key="7">
    <source>
        <dbReference type="Pfam" id="PF04932"/>
    </source>
</evidence>
<protein>
    <submittedName>
        <fullName evidence="8">O-antigen ligase family protein</fullName>
    </submittedName>
</protein>
<evidence type="ECO:0000313" key="8">
    <source>
        <dbReference type="EMBL" id="MEW9265906.1"/>
    </source>
</evidence>
<feature type="transmembrane region" description="Helical" evidence="6">
    <location>
        <begin position="84"/>
        <end position="103"/>
    </location>
</feature>
<dbReference type="Pfam" id="PF04932">
    <property type="entry name" value="Wzy_C"/>
    <property type="match status" value="1"/>
</dbReference>
<evidence type="ECO:0000256" key="1">
    <source>
        <dbReference type="ARBA" id="ARBA00004141"/>
    </source>
</evidence>
<reference evidence="8 9" key="1">
    <citation type="submission" date="2024-07" db="EMBL/GenBank/DDBJ databases">
        <authorList>
            <person name="Thanompreechachai J."/>
            <person name="Duangmal K."/>
        </authorList>
    </citation>
    <scope>NUCLEOTIDE SEQUENCE [LARGE SCALE GENOMIC DNA]</scope>
    <source>
        <strain evidence="8 9">KCTC 19886</strain>
    </source>
</reference>
<comment type="subcellular location">
    <subcellularLocation>
        <location evidence="1">Membrane</location>
        <topology evidence="1">Multi-pass membrane protein</topology>
    </subcellularLocation>
</comment>